<dbReference type="OrthoDB" id="2505969at2759"/>
<evidence type="ECO:0000313" key="2">
    <source>
        <dbReference type="EMBL" id="RDB25832.1"/>
    </source>
</evidence>
<dbReference type="EMBL" id="LUEZ02000040">
    <property type="protein sequence ID" value="RDB25832.1"/>
    <property type="molecule type" value="Genomic_DNA"/>
</dbReference>
<feature type="compositionally biased region" description="Acidic residues" evidence="1">
    <location>
        <begin position="93"/>
        <end position="111"/>
    </location>
</feature>
<evidence type="ECO:0000256" key="1">
    <source>
        <dbReference type="SAM" id="MobiDB-lite"/>
    </source>
</evidence>
<dbReference type="PANTHER" id="PTHR33096:SF1">
    <property type="entry name" value="CXC1-LIKE CYSTEINE CLUSTER ASSOCIATED WITH KDZ TRANSPOSASES DOMAIN-CONTAINING PROTEIN"/>
    <property type="match status" value="1"/>
</dbReference>
<dbReference type="InterPro" id="IPR040521">
    <property type="entry name" value="KDZ"/>
</dbReference>
<sequence>MPAVQLRGMVYLPSHFLSSPSPSCQLEGEPELWYRRMWVMDGNNSLKRIRGIGDRQVADTRIFEASDYFLPSEFVNRFANEVKAPPKPAAGAADEDIGPSEETEADGDPTDGDPFASPSGCTDNWKAAASDEKKKMWAIFDESGIFASACRHGFVMWITDMVRSGELAKYPLAMVAKALEVLGPQHLVGYDIGCQFQSTISTSSLGPKFTEEKCRCCLNAFHGFTHNYLCQLHHHPNCIDGMGIEDLETLERVFSLSNALAPITRYMTAYRRRVFIDLYF</sequence>
<gene>
    <name evidence="2" type="ORF">Hypma_006599</name>
</gene>
<feature type="region of interest" description="Disordered" evidence="1">
    <location>
        <begin position="85"/>
        <end position="120"/>
    </location>
</feature>
<evidence type="ECO:0000313" key="3">
    <source>
        <dbReference type="Proteomes" id="UP000076154"/>
    </source>
</evidence>
<protein>
    <submittedName>
        <fullName evidence="2">Uncharacterized protein</fullName>
    </submittedName>
</protein>
<dbReference type="Pfam" id="PF18758">
    <property type="entry name" value="KDZ"/>
    <property type="match status" value="1"/>
</dbReference>
<name>A0A369JWY2_HYPMA</name>
<dbReference type="PANTHER" id="PTHR33096">
    <property type="entry name" value="CXC2 DOMAIN-CONTAINING PROTEIN"/>
    <property type="match status" value="1"/>
</dbReference>
<dbReference type="Proteomes" id="UP000076154">
    <property type="component" value="Unassembled WGS sequence"/>
</dbReference>
<dbReference type="InParanoid" id="A0A369JWY2"/>
<proteinExistence type="predicted"/>
<dbReference type="AlphaFoldDB" id="A0A369JWY2"/>
<keyword evidence="3" id="KW-1185">Reference proteome</keyword>
<accession>A0A369JWY2</accession>
<comment type="caution">
    <text evidence="2">The sequence shown here is derived from an EMBL/GenBank/DDBJ whole genome shotgun (WGS) entry which is preliminary data.</text>
</comment>
<organism evidence="2 3">
    <name type="scientific">Hypsizygus marmoreus</name>
    <name type="common">White beech mushroom</name>
    <name type="synonym">Agaricus marmoreus</name>
    <dbReference type="NCBI Taxonomy" id="39966"/>
    <lineage>
        <taxon>Eukaryota</taxon>
        <taxon>Fungi</taxon>
        <taxon>Dikarya</taxon>
        <taxon>Basidiomycota</taxon>
        <taxon>Agaricomycotina</taxon>
        <taxon>Agaricomycetes</taxon>
        <taxon>Agaricomycetidae</taxon>
        <taxon>Agaricales</taxon>
        <taxon>Tricholomatineae</taxon>
        <taxon>Lyophyllaceae</taxon>
        <taxon>Hypsizygus</taxon>
    </lineage>
</organism>
<reference evidence="2" key="1">
    <citation type="submission" date="2018-04" db="EMBL/GenBank/DDBJ databases">
        <title>Whole genome sequencing of Hypsizygus marmoreus.</title>
        <authorList>
            <person name="Choi I.-G."/>
            <person name="Min B."/>
            <person name="Kim J.-G."/>
            <person name="Kim S."/>
            <person name="Oh Y.-L."/>
            <person name="Kong W.-S."/>
            <person name="Park H."/>
            <person name="Jeong J."/>
            <person name="Song E.-S."/>
        </authorList>
    </citation>
    <scope>NUCLEOTIDE SEQUENCE [LARGE SCALE GENOMIC DNA]</scope>
    <source>
        <strain evidence="2">51987-8</strain>
    </source>
</reference>